<dbReference type="PROSITE" id="PS50158">
    <property type="entry name" value="ZF_CCHC"/>
    <property type="match status" value="1"/>
</dbReference>
<evidence type="ECO:0000313" key="5">
    <source>
        <dbReference type="Proteomes" id="UP000595437"/>
    </source>
</evidence>
<feature type="region of interest" description="Disordered" evidence="2">
    <location>
        <begin position="39"/>
        <end position="77"/>
    </location>
</feature>
<feature type="compositionally biased region" description="Basic residues" evidence="2">
    <location>
        <begin position="67"/>
        <end position="77"/>
    </location>
</feature>
<name>A0A7T8H1Z6_CALRO</name>
<evidence type="ECO:0000256" key="1">
    <source>
        <dbReference type="PROSITE-ProRule" id="PRU00047"/>
    </source>
</evidence>
<dbReference type="AlphaFoldDB" id="A0A7T8H1Z6"/>
<accession>A0A7T8H1Z6</accession>
<dbReference type="InterPro" id="IPR001878">
    <property type="entry name" value="Znf_CCHC"/>
</dbReference>
<dbReference type="Gene3D" id="4.10.60.10">
    <property type="entry name" value="Zinc finger, CCHC-type"/>
    <property type="match status" value="1"/>
</dbReference>
<gene>
    <name evidence="4" type="ORF">FKW44_015941</name>
</gene>
<dbReference type="InterPro" id="IPR036875">
    <property type="entry name" value="Znf_CCHC_sf"/>
</dbReference>
<reference evidence="5" key="1">
    <citation type="submission" date="2021-01" db="EMBL/GenBank/DDBJ databases">
        <title>Caligus Genome Assembly.</title>
        <authorList>
            <person name="Gallardo-Escarate C."/>
        </authorList>
    </citation>
    <scope>NUCLEOTIDE SEQUENCE [LARGE SCALE GENOMIC DNA]</scope>
</reference>
<feature type="domain" description="CCHC-type" evidence="3">
    <location>
        <begin position="32"/>
        <end position="46"/>
    </location>
</feature>
<keyword evidence="1" id="KW-0863">Zinc-finger</keyword>
<protein>
    <recommendedName>
        <fullName evidence="3">CCHC-type domain-containing protein</fullName>
    </recommendedName>
</protein>
<evidence type="ECO:0000259" key="3">
    <source>
        <dbReference type="PROSITE" id="PS50158"/>
    </source>
</evidence>
<dbReference type="OrthoDB" id="116316at2759"/>
<organism evidence="4 5">
    <name type="scientific">Caligus rogercresseyi</name>
    <name type="common">Sea louse</name>
    <dbReference type="NCBI Taxonomy" id="217165"/>
    <lineage>
        <taxon>Eukaryota</taxon>
        <taxon>Metazoa</taxon>
        <taxon>Ecdysozoa</taxon>
        <taxon>Arthropoda</taxon>
        <taxon>Crustacea</taxon>
        <taxon>Multicrustacea</taxon>
        <taxon>Hexanauplia</taxon>
        <taxon>Copepoda</taxon>
        <taxon>Siphonostomatoida</taxon>
        <taxon>Caligidae</taxon>
        <taxon>Caligus</taxon>
    </lineage>
</organism>
<keyword evidence="1" id="KW-0479">Metal-binding</keyword>
<dbReference type="Pfam" id="PF00098">
    <property type="entry name" value="zf-CCHC"/>
    <property type="match status" value="1"/>
</dbReference>
<evidence type="ECO:0000256" key="2">
    <source>
        <dbReference type="SAM" id="MobiDB-lite"/>
    </source>
</evidence>
<sequence length="77" mass="8733">MNHTTQQCRTIQAALQRENGNGGANVKKERTCFRCKKPGHYKKDCPGTEKKRLRGAEPPSTVDMGTHRRGKSRRSHN</sequence>
<dbReference type="SMART" id="SM00343">
    <property type="entry name" value="ZnF_C2HC"/>
    <property type="match status" value="1"/>
</dbReference>
<proteinExistence type="predicted"/>
<dbReference type="GO" id="GO:0003676">
    <property type="term" value="F:nucleic acid binding"/>
    <property type="evidence" value="ECO:0007669"/>
    <property type="project" value="InterPro"/>
</dbReference>
<keyword evidence="5" id="KW-1185">Reference proteome</keyword>
<dbReference type="EMBL" id="CP045899">
    <property type="protein sequence ID" value="QQP41535.1"/>
    <property type="molecule type" value="Genomic_DNA"/>
</dbReference>
<evidence type="ECO:0000313" key="4">
    <source>
        <dbReference type="EMBL" id="QQP41535.1"/>
    </source>
</evidence>
<dbReference type="GO" id="GO:0008270">
    <property type="term" value="F:zinc ion binding"/>
    <property type="evidence" value="ECO:0007669"/>
    <property type="project" value="UniProtKB-KW"/>
</dbReference>
<dbReference type="Proteomes" id="UP000595437">
    <property type="component" value="Chromosome 10"/>
</dbReference>
<keyword evidence="1" id="KW-0862">Zinc</keyword>
<feature type="compositionally biased region" description="Basic and acidic residues" evidence="2">
    <location>
        <begin position="41"/>
        <end position="50"/>
    </location>
</feature>
<dbReference type="SUPFAM" id="SSF57756">
    <property type="entry name" value="Retrovirus zinc finger-like domains"/>
    <property type="match status" value="1"/>
</dbReference>